<dbReference type="Pfam" id="PF00051">
    <property type="entry name" value="Kringle"/>
    <property type="match status" value="1"/>
</dbReference>
<dbReference type="GO" id="GO:0006508">
    <property type="term" value="P:proteolysis"/>
    <property type="evidence" value="ECO:0007669"/>
    <property type="project" value="UniProtKB-KW"/>
</dbReference>
<proteinExistence type="predicted"/>
<keyword evidence="1 10" id="KW-0420">Kringle</keyword>
<name>A0AAD8E5W8_DIPPU</name>
<evidence type="ECO:0000256" key="4">
    <source>
        <dbReference type="ARBA" id="ARBA00022729"/>
    </source>
</evidence>
<gene>
    <name evidence="17" type="ORF">L9F63_005325</name>
</gene>
<evidence type="ECO:0000256" key="5">
    <source>
        <dbReference type="ARBA" id="ARBA00022737"/>
    </source>
</evidence>
<dbReference type="SUPFAM" id="SSF57625">
    <property type="entry name" value="Invertebrate chitin-binding proteins"/>
    <property type="match status" value="2"/>
</dbReference>
<evidence type="ECO:0000256" key="11">
    <source>
        <dbReference type="PROSITE-ProRule" id="PRU00196"/>
    </source>
</evidence>
<dbReference type="GO" id="GO:0008236">
    <property type="term" value="F:serine-type peptidase activity"/>
    <property type="evidence" value="ECO:0007669"/>
    <property type="project" value="UniProtKB-KW"/>
</dbReference>
<feature type="region of interest" description="Disordered" evidence="12">
    <location>
        <begin position="169"/>
        <end position="195"/>
    </location>
</feature>
<feature type="chain" id="PRO_5042128318" evidence="13">
    <location>
        <begin position="22"/>
        <end position="1011"/>
    </location>
</feature>
<feature type="domain" description="Kringle" evidence="14">
    <location>
        <begin position="894"/>
        <end position="974"/>
    </location>
</feature>
<dbReference type="InterPro" id="IPR002172">
    <property type="entry name" value="LDrepeatLR_classA_rpt"/>
</dbReference>
<dbReference type="PRINTS" id="PR00018">
    <property type="entry name" value="KRINGLE"/>
</dbReference>
<dbReference type="PANTHER" id="PTHR23301:SF0">
    <property type="entry name" value="CHITIN-BINDING TYPE-2 DOMAIN-CONTAINING PROTEIN-RELATED"/>
    <property type="match status" value="1"/>
</dbReference>
<evidence type="ECO:0000313" key="18">
    <source>
        <dbReference type="Proteomes" id="UP001233999"/>
    </source>
</evidence>
<reference evidence="17" key="1">
    <citation type="journal article" date="2023" name="IScience">
        <title>Live-bearing cockroach genome reveals convergent evolutionary mechanisms linked to viviparity in insects and beyond.</title>
        <authorList>
            <person name="Fouks B."/>
            <person name="Harrison M.C."/>
            <person name="Mikhailova A.A."/>
            <person name="Marchal E."/>
            <person name="English S."/>
            <person name="Carruthers M."/>
            <person name="Jennings E.C."/>
            <person name="Chiamaka E.L."/>
            <person name="Frigard R.A."/>
            <person name="Pippel M."/>
            <person name="Attardo G.M."/>
            <person name="Benoit J.B."/>
            <person name="Bornberg-Bauer E."/>
            <person name="Tobe S.S."/>
        </authorList>
    </citation>
    <scope>NUCLEOTIDE SEQUENCE</scope>
    <source>
        <strain evidence="17">Stay&amp;Tobe</strain>
    </source>
</reference>
<evidence type="ECO:0000259" key="15">
    <source>
        <dbReference type="PROSITE" id="PS50287"/>
    </source>
</evidence>
<keyword evidence="6" id="KW-0378">Hydrolase</keyword>
<feature type="region of interest" description="Disordered" evidence="12">
    <location>
        <begin position="469"/>
        <end position="488"/>
    </location>
</feature>
<dbReference type="InterPro" id="IPR013806">
    <property type="entry name" value="Kringle-like"/>
</dbReference>
<sequence length="1011" mass="110703">MVYKILFVFTFFLFNTLLVLAIISEEDAVTKPPKRWESLPWPVPIRKDEYSRHASGVVTGRLWFSPNEGVITGTIEKDKPTPRENVNINPRNYKSNWEIIPDPYSEGGFRLVKKPPVPGIVSTNHDSSNILFPENGSSDILGIGLSSADDSNQPDASVLGQGVASASAVGPSVDKLSSGMSSGSSVGSGFTFPTDQLKPSAEKLGSYMSSGAVLGKGVSPGNSIKTPPHNVLASGVNSGRNDDTPPHAMFVHVPVIYPGNQNGGVWNHGISTSANKGQSSSSMSGISPNGQTFPVRPGTQWGLIPGSSGYSSSLDHGISPNGQEFKPNPGTQWVKNPANQDSSVDQQFMAAYHWNTFVPATNSHHAPSLGDTVQTAASPISSFDMEKCPTGVTGQFVYRPDCRRFLNCWKGRGFTQVCAPGTLFNPETLECDFPSKVKCLPVTSEQGNWNNIQINNTAEEHFARESRVLEETEPPHTTTPPPVQLRKTDCPMEGGTGLAPHPTDCRKFFNCWKGAAHTMQCGPGTLFNPQTLVCDFPHNVNCIVTTSNTQAPGKWSPNKPHLDHQLKPAKPSTVPIKRPTSTTVRTTTTPTSPSTVPTTMSTTTEPPTSTTTVPPSSTTTGKSVKLARKNRNVSGQALRLRGGPGPWEGYIEIQGPDGGWGLVCDDKNSWTIEEANVVCHQLGYERGAVLSWQGRPLRPTEDTLRVVINRVTCGGEETLLSACKLTQGQEIRHALEGFTHGEALKDCKQRGAQLLDITSQEENDFISEWLIQLEPNISNILTSGVGVSVPERSLWVWEGSLAPFRFTKWWPGWTNEIVKAPRTGDRPLCIVAKRVFPCEHAYYTSEGITDIDVHSHEHLKMRMCATNYFYWHTEDCSITHSHPYICERPLDDIGCLERESQDYKGTANVTANGLPCIKWDDPSIVAKLKYRISERERLTNLVGHNYCRKVNNDVNPWCYAGKKKSREACDVPSCWSKALEKTVIVQGCGTGEFDCLNGECIPERWRCDGAK</sequence>
<keyword evidence="3" id="KW-0645">Protease</keyword>
<evidence type="ECO:0000256" key="10">
    <source>
        <dbReference type="PROSITE-ProRule" id="PRU00121"/>
    </source>
</evidence>
<dbReference type="AlphaFoldDB" id="A0AAD8E5W8"/>
<evidence type="ECO:0000313" key="17">
    <source>
        <dbReference type="EMBL" id="KAJ9578455.1"/>
    </source>
</evidence>
<evidence type="ECO:0000256" key="8">
    <source>
        <dbReference type="ARBA" id="ARBA00023157"/>
    </source>
</evidence>
<dbReference type="CDD" id="cd00112">
    <property type="entry name" value="LDLa"/>
    <property type="match status" value="1"/>
</dbReference>
<accession>A0AAD8E5W8</accession>
<dbReference type="InterPro" id="IPR036508">
    <property type="entry name" value="Chitin-bd_dom_sf"/>
</dbReference>
<dbReference type="GO" id="GO:0016020">
    <property type="term" value="C:membrane"/>
    <property type="evidence" value="ECO:0007669"/>
    <property type="project" value="InterPro"/>
</dbReference>
<dbReference type="SUPFAM" id="SSF57424">
    <property type="entry name" value="LDL receptor-like module"/>
    <property type="match status" value="1"/>
</dbReference>
<feature type="domain" description="Chitin-binding type-2" evidence="16">
    <location>
        <begin position="487"/>
        <end position="544"/>
    </location>
</feature>
<evidence type="ECO:0000256" key="12">
    <source>
        <dbReference type="SAM" id="MobiDB-lite"/>
    </source>
</evidence>
<dbReference type="SMART" id="SM00034">
    <property type="entry name" value="CLECT"/>
    <property type="match status" value="1"/>
</dbReference>
<dbReference type="Gene3D" id="2.40.20.10">
    <property type="entry name" value="Plasminogen Kringle 4"/>
    <property type="match status" value="1"/>
</dbReference>
<dbReference type="SUPFAM" id="SSF56487">
    <property type="entry name" value="SRCR-like"/>
    <property type="match status" value="1"/>
</dbReference>
<keyword evidence="8 11" id="KW-1015">Disulfide bond</keyword>
<evidence type="ECO:0000256" key="9">
    <source>
        <dbReference type="ARBA" id="ARBA00023180"/>
    </source>
</evidence>
<comment type="caution">
    <text evidence="11">Lacks conserved residue(s) required for the propagation of feature annotation.</text>
</comment>
<reference evidence="17" key="2">
    <citation type="submission" date="2023-05" db="EMBL/GenBank/DDBJ databases">
        <authorList>
            <person name="Fouks B."/>
        </authorList>
    </citation>
    <scope>NUCLEOTIDE SEQUENCE</scope>
    <source>
        <strain evidence="17">Stay&amp;Tobe</strain>
        <tissue evidence="17">Testes</tissue>
    </source>
</reference>
<dbReference type="SMART" id="SM00202">
    <property type="entry name" value="SR"/>
    <property type="match status" value="1"/>
</dbReference>
<dbReference type="InterPro" id="IPR036772">
    <property type="entry name" value="SRCR-like_dom_sf"/>
</dbReference>
<evidence type="ECO:0000256" key="1">
    <source>
        <dbReference type="ARBA" id="ARBA00022572"/>
    </source>
</evidence>
<feature type="disulfide bond" evidence="11">
    <location>
        <begin position="713"/>
        <end position="723"/>
    </location>
</feature>
<evidence type="ECO:0000256" key="7">
    <source>
        <dbReference type="ARBA" id="ARBA00022825"/>
    </source>
</evidence>
<keyword evidence="2" id="KW-0147">Chitin-binding</keyword>
<dbReference type="PRINTS" id="PR00258">
    <property type="entry name" value="SPERACTRCPTR"/>
</dbReference>
<keyword evidence="7" id="KW-0720">Serine protease</keyword>
<feature type="domain" description="SRCR" evidence="15">
    <location>
        <begin position="638"/>
        <end position="748"/>
    </location>
</feature>
<dbReference type="InterPro" id="IPR002557">
    <property type="entry name" value="Chitin-bd_dom"/>
</dbReference>
<dbReference type="SUPFAM" id="SSF56436">
    <property type="entry name" value="C-type lectin-like"/>
    <property type="match status" value="1"/>
</dbReference>
<dbReference type="EMBL" id="JASPKZ010008878">
    <property type="protein sequence ID" value="KAJ9578455.1"/>
    <property type="molecule type" value="Genomic_DNA"/>
</dbReference>
<dbReference type="Gene3D" id="3.10.100.10">
    <property type="entry name" value="Mannose-Binding Protein A, subunit A"/>
    <property type="match status" value="1"/>
</dbReference>
<dbReference type="InterPro" id="IPR016186">
    <property type="entry name" value="C-type_lectin-like/link_sf"/>
</dbReference>
<dbReference type="Pfam" id="PF00057">
    <property type="entry name" value="Ldl_recept_a"/>
    <property type="match status" value="1"/>
</dbReference>
<dbReference type="InterPro" id="IPR036055">
    <property type="entry name" value="LDL_receptor-like_sf"/>
</dbReference>
<feature type="domain" description="Chitin-binding type-2" evidence="16">
    <location>
        <begin position="385"/>
        <end position="441"/>
    </location>
</feature>
<evidence type="ECO:0000256" key="6">
    <source>
        <dbReference type="ARBA" id="ARBA00022801"/>
    </source>
</evidence>
<dbReference type="PROSITE" id="PS50070">
    <property type="entry name" value="KRINGLE_2"/>
    <property type="match status" value="1"/>
</dbReference>
<dbReference type="SMART" id="SM00494">
    <property type="entry name" value="ChtBD2"/>
    <property type="match status" value="2"/>
</dbReference>
<evidence type="ECO:0000256" key="2">
    <source>
        <dbReference type="ARBA" id="ARBA00022669"/>
    </source>
</evidence>
<dbReference type="Proteomes" id="UP001233999">
    <property type="component" value="Unassembled WGS sequence"/>
</dbReference>
<feature type="region of interest" description="Disordered" evidence="12">
    <location>
        <begin position="550"/>
        <end position="624"/>
    </location>
</feature>
<dbReference type="PANTHER" id="PTHR23301">
    <property type="entry name" value="CHITIN BINDING PERITROPHIN-A"/>
    <property type="match status" value="1"/>
</dbReference>
<comment type="caution">
    <text evidence="17">The sequence shown here is derived from an EMBL/GenBank/DDBJ whole genome shotgun (WGS) entry which is preliminary data.</text>
</comment>
<dbReference type="InterPro" id="IPR016187">
    <property type="entry name" value="CTDL_fold"/>
</dbReference>
<feature type="compositionally biased region" description="Low complexity" evidence="12">
    <location>
        <begin position="177"/>
        <end position="189"/>
    </location>
</feature>
<dbReference type="InterPro" id="IPR038178">
    <property type="entry name" value="Kringle_sf"/>
</dbReference>
<dbReference type="Gene3D" id="3.10.250.10">
    <property type="entry name" value="SRCR-like domain"/>
    <property type="match status" value="1"/>
</dbReference>
<keyword evidence="9" id="KW-0325">Glycoprotein</keyword>
<dbReference type="InterPro" id="IPR000001">
    <property type="entry name" value="Kringle"/>
</dbReference>
<dbReference type="PROSITE" id="PS50940">
    <property type="entry name" value="CHIT_BIND_II"/>
    <property type="match status" value="2"/>
</dbReference>
<dbReference type="GO" id="GO:0005576">
    <property type="term" value="C:extracellular region"/>
    <property type="evidence" value="ECO:0007669"/>
    <property type="project" value="InterPro"/>
</dbReference>
<dbReference type="InterPro" id="IPR001190">
    <property type="entry name" value="SRCR"/>
</dbReference>
<dbReference type="Pfam" id="PF01607">
    <property type="entry name" value="CBM_14"/>
    <property type="match status" value="2"/>
</dbReference>
<dbReference type="InterPro" id="IPR051940">
    <property type="entry name" value="Chitin_bind-dev_reg"/>
</dbReference>
<dbReference type="GO" id="GO:0008061">
    <property type="term" value="F:chitin binding"/>
    <property type="evidence" value="ECO:0007669"/>
    <property type="project" value="UniProtKB-KW"/>
</dbReference>
<evidence type="ECO:0000256" key="13">
    <source>
        <dbReference type="SAM" id="SignalP"/>
    </source>
</evidence>
<dbReference type="InterPro" id="IPR001304">
    <property type="entry name" value="C-type_lectin-like"/>
</dbReference>
<dbReference type="PROSITE" id="PS50287">
    <property type="entry name" value="SRCR_2"/>
    <property type="match status" value="1"/>
</dbReference>
<dbReference type="Pfam" id="PF00530">
    <property type="entry name" value="SRCR"/>
    <property type="match status" value="1"/>
</dbReference>
<dbReference type="SMART" id="SM00130">
    <property type="entry name" value="KR"/>
    <property type="match status" value="1"/>
</dbReference>
<evidence type="ECO:0000256" key="3">
    <source>
        <dbReference type="ARBA" id="ARBA00022670"/>
    </source>
</evidence>
<feature type="non-terminal residue" evidence="17">
    <location>
        <position position="1"/>
    </location>
</feature>
<dbReference type="CDD" id="cd00037">
    <property type="entry name" value="CLECT"/>
    <property type="match status" value="1"/>
</dbReference>
<keyword evidence="5" id="KW-0677">Repeat</keyword>
<feature type="signal peptide" evidence="13">
    <location>
        <begin position="1"/>
        <end position="21"/>
    </location>
</feature>
<organism evidence="17 18">
    <name type="scientific">Diploptera punctata</name>
    <name type="common">Pacific beetle cockroach</name>
    <dbReference type="NCBI Taxonomy" id="6984"/>
    <lineage>
        <taxon>Eukaryota</taxon>
        <taxon>Metazoa</taxon>
        <taxon>Ecdysozoa</taxon>
        <taxon>Arthropoda</taxon>
        <taxon>Hexapoda</taxon>
        <taxon>Insecta</taxon>
        <taxon>Pterygota</taxon>
        <taxon>Neoptera</taxon>
        <taxon>Polyneoptera</taxon>
        <taxon>Dictyoptera</taxon>
        <taxon>Blattodea</taxon>
        <taxon>Blaberoidea</taxon>
        <taxon>Blaberidae</taxon>
        <taxon>Diplopterinae</taxon>
        <taxon>Diploptera</taxon>
    </lineage>
</organism>
<evidence type="ECO:0000259" key="16">
    <source>
        <dbReference type="PROSITE" id="PS50940"/>
    </source>
</evidence>
<keyword evidence="18" id="KW-1185">Reference proteome</keyword>
<evidence type="ECO:0000259" key="14">
    <source>
        <dbReference type="PROSITE" id="PS50070"/>
    </source>
</evidence>
<feature type="compositionally biased region" description="Low complexity" evidence="12">
    <location>
        <begin position="579"/>
        <end position="620"/>
    </location>
</feature>
<dbReference type="Gene3D" id="4.10.400.10">
    <property type="entry name" value="Low-density Lipoprotein Receptor"/>
    <property type="match status" value="1"/>
</dbReference>
<dbReference type="Gene3D" id="2.170.140.10">
    <property type="entry name" value="Chitin binding domain"/>
    <property type="match status" value="2"/>
</dbReference>
<keyword evidence="4 13" id="KW-0732">Signal</keyword>
<protein>
    <submittedName>
        <fullName evidence="17">Uncharacterized protein</fullName>
    </submittedName>
</protein>
<dbReference type="SUPFAM" id="SSF57440">
    <property type="entry name" value="Kringle-like"/>
    <property type="match status" value="1"/>
</dbReference>